<dbReference type="Gene3D" id="2.40.170.20">
    <property type="entry name" value="TonB-dependent receptor, beta-barrel domain"/>
    <property type="match status" value="1"/>
</dbReference>
<evidence type="ECO:0000313" key="16">
    <source>
        <dbReference type="EMBL" id="MEK8028312.1"/>
    </source>
</evidence>
<dbReference type="SMART" id="SM00965">
    <property type="entry name" value="STN"/>
    <property type="match status" value="1"/>
</dbReference>
<keyword evidence="5" id="KW-0406">Ion transport</keyword>
<keyword evidence="6 12" id="KW-0812">Transmembrane</keyword>
<keyword evidence="4 12" id="KW-1134">Transmembrane beta strand</keyword>
<dbReference type="Gene3D" id="3.55.50.30">
    <property type="match status" value="1"/>
</dbReference>
<dbReference type="InterPro" id="IPR036942">
    <property type="entry name" value="Beta-barrel_TonB_sf"/>
</dbReference>
<keyword evidence="17" id="KW-1185">Reference proteome</keyword>
<gene>
    <name evidence="16" type="ORF">AACH11_20320</name>
</gene>
<feature type="chain" id="PRO_5046081270" evidence="14">
    <location>
        <begin position="51"/>
        <end position="803"/>
    </location>
</feature>
<evidence type="ECO:0000256" key="6">
    <source>
        <dbReference type="ARBA" id="ARBA00022692"/>
    </source>
</evidence>
<evidence type="ECO:0000256" key="10">
    <source>
        <dbReference type="ARBA" id="ARBA00023170"/>
    </source>
</evidence>
<dbReference type="EMBL" id="JBBUTF010000022">
    <property type="protein sequence ID" value="MEK8028312.1"/>
    <property type="molecule type" value="Genomic_DNA"/>
</dbReference>
<proteinExistence type="inferred from homology"/>
<dbReference type="InterPro" id="IPR012910">
    <property type="entry name" value="Plug_dom"/>
</dbReference>
<evidence type="ECO:0000256" key="11">
    <source>
        <dbReference type="ARBA" id="ARBA00023237"/>
    </source>
</evidence>
<evidence type="ECO:0000256" key="13">
    <source>
        <dbReference type="RuleBase" id="RU003357"/>
    </source>
</evidence>
<feature type="domain" description="Secretin/TonB short N-terminal" evidence="15">
    <location>
        <begin position="93"/>
        <end position="144"/>
    </location>
</feature>
<protein>
    <submittedName>
        <fullName evidence="16">TonB-dependent receptor</fullName>
    </submittedName>
</protein>
<dbReference type="RefSeq" id="WP_341376099.1">
    <property type="nucleotide sequence ID" value="NZ_JBBUTF010000022.1"/>
</dbReference>
<keyword evidence="7" id="KW-0408">Iron</keyword>
<dbReference type="SUPFAM" id="SSF56935">
    <property type="entry name" value="Porins"/>
    <property type="match status" value="1"/>
</dbReference>
<evidence type="ECO:0000256" key="3">
    <source>
        <dbReference type="ARBA" id="ARBA00022448"/>
    </source>
</evidence>
<accession>A0ABU9BEF9</accession>
<dbReference type="Proteomes" id="UP001368500">
    <property type="component" value="Unassembled WGS sequence"/>
</dbReference>
<keyword evidence="10 16" id="KW-0675">Receptor</keyword>
<feature type="signal peptide" evidence="14">
    <location>
        <begin position="1"/>
        <end position="50"/>
    </location>
</feature>
<dbReference type="Gene3D" id="2.170.130.10">
    <property type="entry name" value="TonB-dependent receptor, plug domain"/>
    <property type="match status" value="1"/>
</dbReference>
<sequence length="803" mass="85923">MPTPTAQPIPRCPHPFLASRDRAAARPPAHTAAALAVWALLAGAMPQARAADAVAPPPQQQQQQQQQARLVQHDISAGTLDEVLNRYAAQAGVTLVVDARLTAGLRSAGLQGRWAWKDGLARILDGTGLQAQALPQGGWTVLRAAAAGAAAGLPAGVTTPATATATATAATPAPAAVAEVGLPALRVRGREERPGEPARVTAATLQRTQARDLEDVFAGQADVVVGGGHAVAQKVYLRGLEDTLLQVTVDGAAVAGQTFHHTGRIQVEPELLKRVSLQAGPGDATAGPGALGGALRFETKDPQDLLRPGERAGALVKLGHSGNGRGSRVHTSLFGRLNEDWSALLALTDQDENDYRDGAGRTVTGSGARQRLGMFKLVGEPWQGHRLSLGLQQQRDEGLRAQRPQWVISSFNAAYPLESSRRSGTLGWTWDPGHPSVHVEATAYDSRQDLQQDVVGRWGLFTGRVHSSGLDLRNIAQGGWGQLVYGIDHRLDRIRSGAGSSPDDHAERGRVSGAYAQATLRLQPAWTLDLGLRHDRWRLSTVDGAQRAADGYSPNATLRWQSPNGWALHAGHGRALRGPKVRDAFKQDVLAASAADLRPEQAAGSELGVLRRLGGWTLDGRLFRTTVDDVIADPLGRPVRYENVGRLRSQGWLLQANGGQGAWQYGAGLQHVRATLNGRRLNAYEHNGLGTSQGDTLSAQAQWRATPQLELGWQGRFVRAIDALETAVGTVRKPGYAVHDLQADWRPRAAPDWTVSLVLKNVFDHDHLDHGSNEDFQSIAGYEGVVGSREPGRALRLSVSARF</sequence>
<keyword evidence="11 12" id="KW-0998">Cell outer membrane</keyword>
<keyword evidence="9 12" id="KW-0472">Membrane</keyword>
<dbReference type="PROSITE" id="PS52016">
    <property type="entry name" value="TONB_DEPENDENT_REC_3"/>
    <property type="match status" value="1"/>
</dbReference>
<dbReference type="Pfam" id="PF07715">
    <property type="entry name" value="Plug"/>
    <property type="match status" value="1"/>
</dbReference>
<dbReference type="InterPro" id="IPR039426">
    <property type="entry name" value="TonB-dep_rcpt-like"/>
</dbReference>
<dbReference type="Pfam" id="PF00593">
    <property type="entry name" value="TonB_dep_Rec_b-barrel"/>
    <property type="match status" value="1"/>
</dbReference>
<reference evidence="16 17" key="1">
    <citation type="submission" date="2024-04" db="EMBL/GenBank/DDBJ databases">
        <title>Novel species of the genus Ideonella isolated from streams.</title>
        <authorList>
            <person name="Lu H."/>
        </authorList>
    </citation>
    <scope>NUCLEOTIDE SEQUENCE [LARGE SCALE GENOMIC DNA]</scope>
    <source>
        <strain evidence="16 17">BYS139W</strain>
    </source>
</reference>
<comment type="caution">
    <text evidence="16">The sequence shown here is derived from an EMBL/GenBank/DDBJ whole genome shotgun (WGS) entry which is preliminary data.</text>
</comment>
<evidence type="ECO:0000256" key="8">
    <source>
        <dbReference type="ARBA" id="ARBA00023077"/>
    </source>
</evidence>
<evidence type="ECO:0000256" key="9">
    <source>
        <dbReference type="ARBA" id="ARBA00023136"/>
    </source>
</evidence>
<evidence type="ECO:0000256" key="7">
    <source>
        <dbReference type="ARBA" id="ARBA00023004"/>
    </source>
</evidence>
<dbReference type="InterPro" id="IPR011662">
    <property type="entry name" value="Secretin/TonB_short_N"/>
</dbReference>
<evidence type="ECO:0000256" key="12">
    <source>
        <dbReference type="PROSITE-ProRule" id="PRU01360"/>
    </source>
</evidence>
<comment type="subcellular location">
    <subcellularLocation>
        <location evidence="1 12">Cell outer membrane</location>
        <topology evidence="1 12">Multi-pass membrane protein</topology>
    </subcellularLocation>
</comment>
<dbReference type="PANTHER" id="PTHR30069">
    <property type="entry name" value="TONB-DEPENDENT OUTER MEMBRANE RECEPTOR"/>
    <property type="match status" value="1"/>
</dbReference>
<dbReference type="InterPro" id="IPR037066">
    <property type="entry name" value="Plug_dom_sf"/>
</dbReference>
<keyword evidence="5" id="KW-0410">Iron transport</keyword>
<evidence type="ECO:0000256" key="1">
    <source>
        <dbReference type="ARBA" id="ARBA00004571"/>
    </source>
</evidence>
<comment type="similarity">
    <text evidence="2 12 13">Belongs to the TonB-dependent receptor family.</text>
</comment>
<evidence type="ECO:0000256" key="14">
    <source>
        <dbReference type="SAM" id="SignalP"/>
    </source>
</evidence>
<keyword evidence="14" id="KW-0732">Signal</keyword>
<keyword evidence="3 12" id="KW-0813">Transport</keyword>
<evidence type="ECO:0000313" key="17">
    <source>
        <dbReference type="Proteomes" id="UP001368500"/>
    </source>
</evidence>
<dbReference type="PANTHER" id="PTHR30069:SF41">
    <property type="entry name" value="HEME_HEMOPEXIN UTILIZATION PROTEIN C"/>
    <property type="match status" value="1"/>
</dbReference>
<name>A0ABU9BEF9_9BURK</name>
<dbReference type="InterPro" id="IPR000531">
    <property type="entry name" value="Beta-barrel_TonB"/>
</dbReference>
<evidence type="ECO:0000256" key="2">
    <source>
        <dbReference type="ARBA" id="ARBA00009810"/>
    </source>
</evidence>
<evidence type="ECO:0000256" key="4">
    <source>
        <dbReference type="ARBA" id="ARBA00022452"/>
    </source>
</evidence>
<keyword evidence="8 13" id="KW-0798">TonB box</keyword>
<evidence type="ECO:0000259" key="15">
    <source>
        <dbReference type="SMART" id="SM00965"/>
    </source>
</evidence>
<evidence type="ECO:0000256" key="5">
    <source>
        <dbReference type="ARBA" id="ARBA00022496"/>
    </source>
</evidence>
<organism evidence="16 17">
    <name type="scientific">Pseudaquabacterium rugosum</name>
    <dbReference type="NCBI Taxonomy" id="2984194"/>
    <lineage>
        <taxon>Bacteria</taxon>
        <taxon>Pseudomonadati</taxon>
        <taxon>Pseudomonadota</taxon>
        <taxon>Betaproteobacteria</taxon>
        <taxon>Burkholderiales</taxon>
        <taxon>Sphaerotilaceae</taxon>
        <taxon>Pseudaquabacterium</taxon>
    </lineage>
</organism>